<evidence type="ECO:0000256" key="4">
    <source>
        <dbReference type="ARBA" id="ARBA00023163"/>
    </source>
</evidence>
<dbReference type="AlphaFoldDB" id="A0AAD4KWE4"/>
<keyword evidence="2" id="KW-0862">Zinc</keyword>
<dbReference type="Proteomes" id="UP001201262">
    <property type="component" value="Unassembled WGS sequence"/>
</dbReference>
<keyword evidence="4" id="KW-0804">Transcription</keyword>
<dbReference type="GO" id="GO:0046872">
    <property type="term" value="F:metal ion binding"/>
    <property type="evidence" value="ECO:0007669"/>
    <property type="project" value="UniProtKB-KW"/>
</dbReference>
<keyword evidence="1" id="KW-0479">Metal-binding</keyword>
<gene>
    <name evidence="6" type="ORF">BGW36DRAFT_427497</name>
</gene>
<evidence type="ECO:0000256" key="2">
    <source>
        <dbReference type="ARBA" id="ARBA00022833"/>
    </source>
</evidence>
<evidence type="ECO:0008006" key="8">
    <source>
        <dbReference type="Google" id="ProtNLM"/>
    </source>
</evidence>
<evidence type="ECO:0000256" key="1">
    <source>
        <dbReference type="ARBA" id="ARBA00022723"/>
    </source>
</evidence>
<accession>A0AAD4KWE4</accession>
<dbReference type="EMBL" id="JAJTJA010000006">
    <property type="protein sequence ID" value="KAH8697539.1"/>
    <property type="molecule type" value="Genomic_DNA"/>
</dbReference>
<keyword evidence="7" id="KW-1185">Reference proteome</keyword>
<dbReference type="PANTHER" id="PTHR47660">
    <property type="entry name" value="TRANSCRIPTION FACTOR WITH C2H2 AND ZN(2)-CYS(6) DNA BINDING DOMAIN (EUROFUNG)-RELATED-RELATED"/>
    <property type="match status" value="1"/>
</dbReference>
<dbReference type="GeneID" id="70250707"/>
<organism evidence="6 7">
    <name type="scientific">Talaromyces proteolyticus</name>
    <dbReference type="NCBI Taxonomy" id="1131652"/>
    <lineage>
        <taxon>Eukaryota</taxon>
        <taxon>Fungi</taxon>
        <taxon>Dikarya</taxon>
        <taxon>Ascomycota</taxon>
        <taxon>Pezizomycotina</taxon>
        <taxon>Eurotiomycetes</taxon>
        <taxon>Eurotiomycetidae</taxon>
        <taxon>Eurotiales</taxon>
        <taxon>Trichocomaceae</taxon>
        <taxon>Talaromyces</taxon>
        <taxon>Talaromyces sect. Bacilispori</taxon>
    </lineage>
</organism>
<comment type="caution">
    <text evidence="6">The sequence shown here is derived from an EMBL/GenBank/DDBJ whole genome shotgun (WGS) entry which is preliminary data.</text>
</comment>
<dbReference type="RefSeq" id="XP_046072240.1">
    <property type="nucleotide sequence ID" value="XM_046220420.1"/>
</dbReference>
<evidence type="ECO:0000256" key="5">
    <source>
        <dbReference type="ARBA" id="ARBA00023242"/>
    </source>
</evidence>
<evidence type="ECO:0000313" key="6">
    <source>
        <dbReference type="EMBL" id="KAH8697539.1"/>
    </source>
</evidence>
<proteinExistence type="predicted"/>
<keyword evidence="5" id="KW-0539">Nucleus</keyword>
<keyword evidence="3" id="KW-0805">Transcription regulation</keyword>
<protein>
    <recommendedName>
        <fullName evidence="8">Transcription factor domain-containing protein</fullName>
    </recommendedName>
</protein>
<sequence>MGFPACSRCIHKNIVCRYQNTLNVQGRPQEQDSIPLLSSASIPLLGSITDTSLSLWPPYVDDFDFQNSALPIVDILLLDQGLYDFLNIYQPAPRVPRLFQPKQRSFGESSLDRHYVLVSLSSYPRMVLSRKKDDIPPFVHAKYLATSDREFAPKPLARCAGIVALWSVKTKDNSVHIWRAIRSEQERIFEECLGYNGTDLVAAAQAICVYNILRVLEKDDDVTDFDMPLVLTTLKVARLIGYPSVGHSHHPSAQNSQNSQPIWENWVIDESGRRAIYILLIVMSLFDISPAIDYNSCRCAEYLSQIPLPSPKNVWNSRTEAEWVKESVQSSCDDQRHQSLTFGDLLSHRNGKHEIDWHSNDNPTVRESTLDHWLAGVDDMGVLVMSAAKISEDTFFANSFFNLKASR</sequence>
<name>A0AAD4KWE4_9EURO</name>
<evidence type="ECO:0000313" key="7">
    <source>
        <dbReference type="Proteomes" id="UP001201262"/>
    </source>
</evidence>
<evidence type="ECO:0000256" key="3">
    <source>
        <dbReference type="ARBA" id="ARBA00023015"/>
    </source>
</evidence>
<reference evidence="6" key="1">
    <citation type="submission" date="2021-12" db="EMBL/GenBank/DDBJ databases">
        <title>Convergent genome expansion in fungi linked to evolution of root-endophyte symbiosis.</title>
        <authorList>
            <consortium name="DOE Joint Genome Institute"/>
            <person name="Ke Y.-H."/>
            <person name="Bonito G."/>
            <person name="Liao H.-L."/>
            <person name="Looney B."/>
            <person name="Rojas-Flechas A."/>
            <person name="Nash J."/>
            <person name="Hameed K."/>
            <person name="Schadt C."/>
            <person name="Martin F."/>
            <person name="Crous P.W."/>
            <person name="Miettinen O."/>
            <person name="Magnuson J.K."/>
            <person name="Labbe J."/>
            <person name="Jacobson D."/>
            <person name="Doktycz M.J."/>
            <person name="Veneault-Fourrey C."/>
            <person name="Kuo A."/>
            <person name="Mondo S."/>
            <person name="Calhoun S."/>
            <person name="Riley R."/>
            <person name="Ohm R."/>
            <person name="LaButti K."/>
            <person name="Andreopoulos B."/>
            <person name="Pangilinan J."/>
            <person name="Nolan M."/>
            <person name="Tritt A."/>
            <person name="Clum A."/>
            <person name="Lipzen A."/>
            <person name="Daum C."/>
            <person name="Barry K."/>
            <person name="Grigoriev I.V."/>
            <person name="Vilgalys R."/>
        </authorList>
    </citation>
    <scope>NUCLEOTIDE SEQUENCE</scope>
    <source>
        <strain evidence="6">PMI_201</strain>
    </source>
</reference>
<dbReference type="PANTHER" id="PTHR47660:SF3">
    <property type="entry name" value="FINGER DOMAIN PROTEIN, PUTATIVE (AFU_ORTHOLOGUE AFUA_4G03310)-RELATED"/>
    <property type="match status" value="1"/>
</dbReference>